<dbReference type="eggNOG" id="ENOG502TK42">
    <property type="taxonomic scope" value="Eukaryota"/>
</dbReference>
<evidence type="ECO:0000313" key="2">
    <source>
        <dbReference type="Proteomes" id="UP000095282"/>
    </source>
</evidence>
<accession>A0A1I7U1C1</accession>
<dbReference type="Proteomes" id="UP000095282">
    <property type="component" value="Unplaced"/>
</dbReference>
<keyword evidence="2" id="KW-1185">Reference proteome</keyword>
<evidence type="ECO:0000313" key="3">
    <source>
        <dbReference type="WBParaSite" id="Csp11.Scaffold629.g13861.t1"/>
    </source>
</evidence>
<dbReference type="InterPro" id="IPR012885">
    <property type="entry name" value="F-box_Sdz-33"/>
</dbReference>
<evidence type="ECO:0000259" key="1">
    <source>
        <dbReference type="PROSITE" id="PS50181"/>
    </source>
</evidence>
<dbReference type="Pfam" id="PF07735">
    <property type="entry name" value="FBA_2"/>
    <property type="match status" value="1"/>
</dbReference>
<protein>
    <submittedName>
        <fullName evidence="3">F-box domain-containing protein</fullName>
    </submittedName>
</protein>
<sequence>MFPLLRLPYLCIQDITNMWELIDLYNFSILSKRAKRISRRKKENDSTVKLEFDYYSISLYRNSRVVLELPTKQFLSDRSQFPLFDPRMCVLLQTTKHLLDVFNCSLDMRDWRLKPPMTKDQLIMMIDWLNGMENEVKKIVIKSATWEMLELFMNRFQRSIRKLYIRNKLGHNDYKSLNFQVKQLFLSNSSKWFHLDFLFSLDCDRIEMYNSILTEEDLNMFLRSWQEGKTNRNLKSFEFQTCSDLDIKKIVKDCGAKLKDPRTTKHEFPHIKCLKDRGNWICGGIHIRGNDGRLAILNGYFDYVEDKDVPEDLIEYYLECLELWNSGIKTWERKCSHFNFF</sequence>
<proteinExistence type="predicted"/>
<name>A0A1I7U1C1_9PELO</name>
<dbReference type="PANTHER" id="PTHR21503">
    <property type="entry name" value="F-BOX-CONTAINING HYPOTHETICAL PROTEIN C.ELEGANS"/>
    <property type="match status" value="1"/>
</dbReference>
<dbReference type="PANTHER" id="PTHR21503:SF8">
    <property type="entry name" value="F-BOX ASSOCIATED DOMAIN-CONTAINING PROTEIN-RELATED"/>
    <property type="match status" value="1"/>
</dbReference>
<dbReference type="InterPro" id="IPR001810">
    <property type="entry name" value="F-box_dom"/>
</dbReference>
<dbReference type="AlphaFoldDB" id="A0A1I7U1C1"/>
<reference evidence="3" key="1">
    <citation type="submission" date="2016-11" db="UniProtKB">
        <authorList>
            <consortium name="WormBaseParasite"/>
        </authorList>
    </citation>
    <scope>IDENTIFICATION</scope>
</reference>
<dbReference type="PROSITE" id="PS50181">
    <property type="entry name" value="FBOX"/>
    <property type="match status" value="1"/>
</dbReference>
<feature type="domain" description="F-box" evidence="1">
    <location>
        <begin position="1"/>
        <end position="50"/>
    </location>
</feature>
<dbReference type="WBParaSite" id="Csp11.Scaffold629.g13861.t1">
    <property type="protein sequence ID" value="Csp11.Scaffold629.g13861.t1"/>
    <property type="gene ID" value="Csp11.Scaffold629.g13861"/>
</dbReference>
<organism evidence="2 3">
    <name type="scientific">Caenorhabditis tropicalis</name>
    <dbReference type="NCBI Taxonomy" id="1561998"/>
    <lineage>
        <taxon>Eukaryota</taxon>
        <taxon>Metazoa</taxon>
        <taxon>Ecdysozoa</taxon>
        <taxon>Nematoda</taxon>
        <taxon>Chromadorea</taxon>
        <taxon>Rhabditida</taxon>
        <taxon>Rhabditina</taxon>
        <taxon>Rhabditomorpha</taxon>
        <taxon>Rhabditoidea</taxon>
        <taxon>Rhabditidae</taxon>
        <taxon>Peloderinae</taxon>
        <taxon>Caenorhabditis</taxon>
    </lineage>
</organism>